<reference evidence="7 8" key="1">
    <citation type="submission" date="2024-03" db="EMBL/GenBank/DDBJ databases">
        <title>The Acrasis kona genome and developmental transcriptomes reveal deep origins of eukaryotic multicellular pathways.</title>
        <authorList>
            <person name="Sheikh S."/>
            <person name="Fu C.-J."/>
            <person name="Brown M.W."/>
            <person name="Baldauf S.L."/>
        </authorList>
    </citation>
    <scope>NUCLEOTIDE SEQUENCE [LARGE SCALE GENOMIC DNA]</scope>
    <source>
        <strain evidence="7 8">ATCC MYA-3509</strain>
    </source>
</reference>
<feature type="chain" id="PRO_5043665992" evidence="5">
    <location>
        <begin position="20"/>
        <end position="675"/>
    </location>
</feature>
<name>A0AAW2ZGG3_9EUKA</name>
<evidence type="ECO:0000313" key="7">
    <source>
        <dbReference type="EMBL" id="KAL0487717.1"/>
    </source>
</evidence>
<keyword evidence="5" id="KW-0732">Signal</keyword>
<gene>
    <name evidence="7" type="ORF">AKO1_000195</name>
</gene>
<protein>
    <submittedName>
        <fullName evidence="7">PV21</fullName>
    </submittedName>
</protein>
<dbReference type="GO" id="GO:0031640">
    <property type="term" value="P:killing of cells of another organism"/>
    <property type="evidence" value="ECO:0007669"/>
    <property type="project" value="UniProtKB-KW"/>
</dbReference>
<dbReference type="InterPro" id="IPR020864">
    <property type="entry name" value="MACPF"/>
</dbReference>
<dbReference type="Pfam" id="PF01823">
    <property type="entry name" value="MACPF"/>
    <property type="match status" value="2"/>
</dbReference>
<dbReference type="PROSITE" id="PS51412">
    <property type="entry name" value="MACPF_2"/>
    <property type="match status" value="1"/>
</dbReference>
<comment type="subcellular location">
    <subcellularLocation>
        <location evidence="1">Secreted</location>
    </subcellularLocation>
</comment>
<keyword evidence="2" id="KW-0964">Secreted</keyword>
<proteinExistence type="predicted"/>
<keyword evidence="8" id="KW-1185">Reference proteome</keyword>
<evidence type="ECO:0000256" key="2">
    <source>
        <dbReference type="ARBA" id="ARBA00022525"/>
    </source>
</evidence>
<accession>A0AAW2ZGG3</accession>
<sequence>MKITQLIFIGLAFCCLVFCQNPIVGHEFMMAGYDLRNASTKAIGDRVKSSIFQETFDFKKKYQRPNTTDVYDVPDEFDAFWRSSKSSLTSSDIHHTVDDYLHEETSSYSFGIGFNLGAFGAKASYNRSQGYVHWVYTETLDAAAFGYVNRIVSLFNMGPFVLFKKSGWFDQIMNAIPTCPSTEQDYAAVQMLIDTYGHVFPSSLSLGGYFKTITTVSQDILKKKDISWVTEQLSLSFTYKAFDISGGMFKNKSDIHISEDFAKACRTSEFFEGGTDQSNETLVKWYESLVGMPGVVGGSFRPISDLVTNDINKKKNLEQLLINHANKGVVGQSSCSQTHRVQSHDLPPIQGFEFLGGYDSLSQSPRAGLFDHTFDSATMWSNPIYPEYQFAVPSTIGVFNNPESVEQNYTFVAMSKEEYQTELRDRSAKYQTGAYITTGSESNDMYVYAYFHDYRNEVMAENMRMITWYDLELSPMIRFDAINHMNPYAKYMFTRLGADLNDINVRRHYVQLLNAYGDHVVTRVSMGVRINQKTYINQNVLKAISISHFHEQSGWSFLGLFGSKHKRDVIDKQITEQMRKNARIEVKVDGGFTNGAFKGLKLENNGYYSFDLKDNDSNLMDWDEFVKSAKDNMEPIHYEVMPIYELIRDPVIRQNMMVMAKEYASKKDSVRFGMF</sequence>
<dbReference type="EMBL" id="JAOPGA020001368">
    <property type="protein sequence ID" value="KAL0487717.1"/>
    <property type="molecule type" value="Genomic_DNA"/>
</dbReference>
<dbReference type="Proteomes" id="UP001431209">
    <property type="component" value="Unassembled WGS sequence"/>
</dbReference>
<evidence type="ECO:0000256" key="4">
    <source>
        <dbReference type="ARBA" id="ARBA00023157"/>
    </source>
</evidence>
<evidence type="ECO:0000256" key="5">
    <source>
        <dbReference type="SAM" id="SignalP"/>
    </source>
</evidence>
<keyword evidence="3" id="KW-0204">Cytolysis</keyword>
<dbReference type="GO" id="GO:0005576">
    <property type="term" value="C:extracellular region"/>
    <property type="evidence" value="ECO:0007669"/>
    <property type="project" value="UniProtKB-SubCell"/>
</dbReference>
<evidence type="ECO:0000313" key="8">
    <source>
        <dbReference type="Proteomes" id="UP001431209"/>
    </source>
</evidence>
<dbReference type="AlphaFoldDB" id="A0AAW2ZGG3"/>
<feature type="domain" description="MACPF" evidence="6">
    <location>
        <begin position="11"/>
        <end position="337"/>
    </location>
</feature>
<comment type="caution">
    <text evidence="7">The sequence shown here is derived from an EMBL/GenBank/DDBJ whole genome shotgun (WGS) entry which is preliminary data.</text>
</comment>
<evidence type="ECO:0000256" key="1">
    <source>
        <dbReference type="ARBA" id="ARBA00004613"/>
    </source>
</evidence>
<keyword evidence="4" id="KW-1015">Disulfide bond</keyword>
<dbReference type="PANTHER" id="PTHR45742:SF8">
    <property type="entry name" value="FLOCCULATION PROTEIN FLO11"/>
    <property type="match status" value="1"/>
</dbReference>
<evidence type="ECO:0000256" key="3">
    <source>
        <dbReference type="ARBA" id="ARBA00022852"/>
    </source>
</evidence>
<organism evidence="7 8">
    <name type="scientific">Acrasis kona</name>
    <dbReference type="NCBI Taxonomy" id="1008807"/>
    <lineage>
        <taxon>Eukaryota</taxon>
        <taxon>Discoba</taxon>
        <taxon>Heterolobosea</taxon>
        <taxon>Tetramitia</taxon>
        <taxon>Eutetramitia</taxon>
        <taxon>Acrasidae</taxon>
        <taxon>Acrasis</taxon>
    </lineage>
</organism>
<feature type="signal peptide" evidence="5">
    <location>
        <begin position="1"/>
        <end position="19"/>
    </location>
</feature>
<evidence type="ECO:0000259" key="6">
    <source>
        <dbReference type="PROSITE" id="PS51412"/>
    </source>
</evidence>
<dbReference type="PANTHER" id="PTHR45742">
    <property type="entry name" value="COMPLEMENT COMPONENT C6"/>
    <property type="match status" value="1"/>
</dbReference>